<dbReference type="Ensembl" id="ENSAOCT00000021007.2">
    <property type="protein sequence ID" value="ENSAOCP00000013001.2"/>
    <property type="gene ID" value="ENSAOCG00000017555.2"/>
</dbReference>
<dbReference type="GeneTree" id="ENSGT00940000178447"/>
<reference evidence="1 2" key="1">
    <citation type="submission" date="2022-01" db="EMBL/GenBank/DDBJ databases">
        <title>A chromosome-scale genome assembly of the false clownfish, Amphiprion ocellaris.</title>
        <authorList>
            <person name="Ryu T."/>
        </authorList>
    </citation>
    <scope>NUCLEOTIDE SEQUENCE [LARGE SCALE GENOMIC DNA]</scope>
</reference>
<name>A0A3Q1BX14_AMPOC</name>
<evidence type="ECO:0000313" key="2">
    <source>
        <dbReference type="Proteomes" id="UP001501940"/>
    </source>
</evidence>
<protein>
    <submittedName>
        <fullName evidence="1">Uncharacterized protein</fullName>
    </submittedName>
</protein>
<dbReference type="Proteomes" id="UP001501940">
    <property type="component" value="Chromosome 10"/>
</dbReference>
<accession>A0A3Q1BX14</accession>
<organism evidence="1 2">
    <name type="scientific">Amphiprion ocellaris</name>
    <name type="common">Clown anemonefish</name>
    <dbReference type="NCBI Taxonomy" id="80972"/>
    <lineage>
        <taxon>Eukaryota</taxon>
        <taxon>Metazoa</taxon>
        <taxon>Chordata</taxon>
        <taxon>Craniata</taxon>
        <taxon>Vertebrata</taxon>
        <taxon>Euteleostomi</taxon>
        <taxon>Actinopterygii</taxon>
        <taxon>Neopterygii</taxon>
        <taxon>Teleostei</taxon>
        <taxon>Neoteleostei</taxon>
        <taxon>Acanthomorphata</taxon>
        <taxon>Ovalentaria</taxon>
        <taxon>Pomacentridae</taxon>
        <taxon>Amphiprion</taxon>
    </lineage>
</organism>
<reference evidence="1" key="3">
    <citation type="submission" date="2025-09" db="UniProtKB">
        <authorList>
            <consortium name="Ensembl"/>
        </authorList>
    </citation>
    <scope>IDENTIFICATION</scope>
</reference>
<sequence length="91" mass="10084">MLFLLDEKAFHHPGLGVVHPEHRQRILILPAAFPHIIKVTQYFWALNPGALASSFIIKVRDGIHYQNKPISSILKTCSGVPPFWLASSAGA</sequence>
<keyword evidence="2" id="KW-1185">Reference proteome</keyword>
<evidence type="ECO:0000313" key="1">
    <source>
        <dbReference type="Ensembl" id="ENSAOCP00000013001.2"/>
    </source>
</evidence>
<reference evidence="1" key="2">
    <citation type="submission" date="2025-08" db="UniProtKB">
        <authorList>
            <consortium name="Ensembl"/>
        </authorList>
    </citation>
    <scope>IDENTIFICATION</scope>
</reference>
<dbReference type="AlphaFoldDB" id="A0A3Q1BX14"/>
<proteinExistence type="predicted"/>